<evidence type="ECO:0000313" key="14">
    <source>
        <dbReference type="EMBL" id="HIT85846.1"/>
    </source>
</evidence>
<evidence type="ECO:0000256" key="2">
    <source>
        <dbReference type="ARBA" id="ARBA00022515"/>
    </source>
</evidence>
<evidence type="ECO:0000256" key="10">
    <source>
        <dbReference type="ARBA" id="ARBA00048954"/>
    </source>
</evidence>
<dbReference type="Gene3D" id="3.40.50.300">
    <property type="entry name" value="P-loop containing nucleotide triphosphate hydrolases"/>
    <property type="match status" value="1"/>
</dbReference>
<dbReference type="GO" id="GO:0042802">
    <property type="term" value="F:identical protein binding"/>
    <property type="evidence" value="ECO:0007669"/>
    <property type="project" value="UniProtKB-ARBA"/>
</dbReference>
<keyword evidence="6 12" id="KW-0347">Helicase</keyword>
<proteinExistence type="inferred from homology"/>
<evidence type="ECO:0000256" key="11">
    <source>
        <dbReference type="NCBIfam" id="TIGR00665"/>
    </source>
</evidence>
<keyword evidence="2 12" id="KW-0639">Primosome</keyword>
<keyword evidence="8 12" id="KW-0238">DNA-binding</keyword>
<evidence type="ECO:0000256" key="5">
    <source>
        <dbReference type="ARBA" id="ARBA00022801"/>
    </source>
</evidence>
<keyword evidence="3 12" id="KW-0235">DNA replication</keyword>
<keyword evidence="7 12" id="KW-0067">ATP-binding</keyword>
<reference evidence="14" key="1">
    <citation type="submission" date="2020-10" db="EMBL/GenBank/DDBJ databases">
        <authorList>
            <person name="Gilroy R."/>
        </authorList>
    </citation>
    <scope>NUCLEOTIDE SEQUENCE</scope>
    <source>
        <strain evidence="14">CHK181-108</strain>
    </source>
</reference>
<dbReference type="Pfam" id="PF00772">
    <property type="entry name" value="DnaB"/>
    <property type="match status" value="1"/>
</dbReference>
<feature type="domain" description="SF4 helicase" evidence="13">
    <location>
        <begin position="171"/>
        <end position="436"/>
    </location>
</feature>
<dbReference type="GO" id="GO:0005524">
    <property type="term" value="F:ATP binding"/>
    <property type="evidence" value="ECO:0007669"/>
    <property type="project" value="UniProtKB-UniRule"/>
</dbReference>
<dbReference type="GO" id="GO:0043139">
    <property type="term" value="F:5'-3' DNA helicase activity"/>
    <property type="evidence" value="ECO:0007669"/>
    <property type="project" value="UniProtKB-EC"/>
</dbReference>
<dbReference type="EC" id="5.6.2.3" evidence="11 12"/>
<evidence type="ECO:0000256" key="9">
    <source>
        <dbReference type="ARBA" id="ARBA00023235"/>
    </source>
</evidence>
<dbReference type="Pfam" id="PF03796">
    <property type="entry name" value="DnaB_C"/>
    <property type="match status" value="1"/>
</dbReference>
<dbReference type="NCBIfam" id="TIGR00665">
    <property type="entry name" value="DnaB"/>
    <property type="match status" value="1"/>
</dbReference>
<dbReference type="InterPro" id="IPR027417">
    <property type="entry name" value="P-loop_NTPase"/>
</dbReference>
<accession>A0A9D1KR90</accession>
<dbReference type="PANTHER" id="PTHR30153">
    <property type="entry name" value="REPLICATIVE DNA HELICASE DNAB"/>
    <property type="match status" value="1"/>
</dbReference>
<keyword evidence="9" id="KW-0413">Isomerase</keyword>
<comment type="similarity">
    <text evidence="1 12">Belongs to the helicase family. DnaB subfamily.</text>
</comment>
<dbReference type="GO" id="GO:0016787">
    <property type="term" value="F:hydrolase activity"/>
    <property type="evidence" value="ECO:0007669"/>
    <property type="project" value="UniProtKB-KW"/>
</dbReference>
<keyword evidence="4 12" id="KW-0547">Nucleotide-binding</keyword>
<dbReference type="InterPro" id="IPR007692">
    <property type="entry name" value="DNA_helicase_DnaB"/>
</dbReference>
<dbReference type="SUPFAM" id="SSF48024">
    <property type="entry name" value="N-terminal domain of DnaB helicase"/>
    <property type="match status" value="1"/>
</dbReference>
<dbReference type="Gene3D" id="1.10.860.10">
    <property type="entry name" value="DNAb Helicase, Chain A"/>
    <property type="match status" value="1"/>
</dbReference>
<dbReference type="InterPro" id="IPR007693">
    <property type="entry name" value="DNA_helicase_DnaB-like_N"/>
</dbReference>
<dbReference type="NCBIfam" id="NF004384">
    <property type="entry name" value="PRK05748.1"/>
    <property type="match status" value="1"/>
</dbReference>
<dbReference type="GO" id="GO:1990077">
    <property type="term" value="C:primosome complex"/>
    <property type="evidence" value="ECO:0007669"/>
    <property type="project" value="UniProtKB-UniRule"/>
</dbReference>
<dbReference type="InterPro" id="IPR003593">
    <property type="entry name" value="AAA+_ATPase"/>
</dbReference>
<dbReference type="EMBL" id="DVLU01000083">
    <property type="protein sequence ID" value="HIT85846.1"/>
    <property type="molecule type" value="Genomic_DNA"/>
</dbReference>
<dbReference type="PROSITE" id="PS51199">
    <property type="entry name" value="SF4_HELICASE"/>
    <property type="match status" value="1"/>
</dbReference>
<dbReference type="InterPro" id="IPR016136">
    <property type="entry name" value="DNA_helicase_N/primase_C"/>
</dbReference>
<dbReference type="PANTHER" id="PTHR30153:SF2">
    <property type="entry name" value="REPLICATIVE DNA HELICASE"/>
    <property type="match status" value="1"/>
</dbReference>
<gene>
    <name evidence="14" type="primary">dnaB</name>
    <name evidence="14" type="ORF">IAA60_08085</name>
</gene>
<organism evidence="14 15">
    <name type="scientific">Candidatus Ornithomonoglobus intestinigallinarum</name>
    <dbReference type="NCBI Taxonomy" id="2840894"/>
    <lineage>
        <taxon>Bacteria</taxon>
        <taxon>Bacillati</taxon>
        <taxon>Bacillota</taxon>
        <taxon>Clostridia</taxon>
        <taxon>Candidatus Ornithomonoglobus</taxon>
    </lineage>
</organism>
<dbReference type="GO" id="GO:0005829">
    <property type="term" value="C:cytosol"/>
    <property type="evidence" value="ECO:0007669"/>
    <property type="project" value="TreeGrafter"/>
</dbReference>
<evidence type="ECO:0000256" key="12">
    <source>
        <dbReference type="RuleBase" id="RU362085"/>
    </source>
</evidence>
<dbReference type="Proteomes" id="UP000824165">
    <property type="component" value="Unassembled WGS sequence"/>
</dbReference>
<dbReference type="InterPro" id="IPR036185">
    <property type="entry name" value="DNA_heli_DnaB-like_N_sf"/>
</dbReference>
<dbReference type="GO" id="GO:0003677">
    <property type="term" value="F:DNA binding"/>
    <property type="evidence" value="ECO:0007669"/>
    <property type="project" value="UniProtKB-UniRule"/>
</dbReference>
<reference evidence="14" key="2">
    <citation type="journal article" date="2021" name="PeerJ">
        <title>Extensive microbial diversity within the chicken gut microbiome revealed by metagenomics and culture.</title>
        <authorList>
            <person name="Gilroy R."/>
            <person name="Ravi A."/>
            <person name="Getino M."/>
            <person name="Pursley I."/>
            <person name="Horton D.L."/>
            <person name="Alikhan N.F."/>
            <person name="Baker D."/>
            <person name="Gharbi K."/>
            <person name="Hall N."/>
            <person name="Watson M."/>
            <person name="Adriaenssens E.M."/>
            <person name="Foster-Nyarko E."/>
            <person name="Jarju S."/>
            <person name="Secka A."/>
            <person name="Antonio M."/>
            <person name="Oren A."/>
            <person name="Chaudhuri R.R."/>
            <person name="La Ragione R."/>
            <person name="Hildebrand F."/>
            <person name="Pallen M.J."/>
        </authorList>
    </citation>
    <scope>NUCLEOTIDE SEQUENCE</scope>
    <source>
        <strain evidence="14">CHK181-108</strain>
    </source>
</reference>
<evidence type="ECO:0000256" key="4">
    <source>
        <dbReference type="ARBA" id="ARBA00022741"/>
    </source>
</evidence>
<comment type="caution">
    <text evidence="14">The sequence shown here is derived from an EMBL/GenBank/DDBJ whole genome shotgun (WGS) entry which is preliminary data.</text>
</comment>
<dbReference type="CDD" id="cd00984">
    <property type="entry name" value="DnaB_C"/>
    <property type="match status" value="1"/>
</dbReference>
<dbReference type="SUPFAM" id="SSF52540">
    <property type="entry name" value="P-loop containing nucleoside triphosphate hydrolases"/>
    <property type="match status" value="1"/>
</dbReference>
<name>A0A9D1KR90_9FIRM</name>
<evidence type="ECO:0000256" key="7">
    <source>
        <dbReference type="ARBA" id="ARBA00022840"/>
    </source>
</evidence>
<evidence type="ECO:0000313" key="15">
    <source>
        <dbReference type="Proteomes" id="UP000824165"/>
    </source>
</evidence>
<evidence type="ECO:0000256" key="3">
    <source>
        <dbReference type="ARBA" id="ARBA00022705"/>
    </source>
</evidence>
<comment type="catalytic activity">
    <reaction evidence="10 12">
        <text>ATP + H2O = ADP + phosphate + H(+)</text>
        <dbReference type="Rhea" id="RHEA:13065"/>
        <dbReference type="ChEBI" id="CHEBI:15377"/>
        <dbReference type="ChEBI" id="CHEBI:15378"/>
        <dbReference type="ChEBI" id="CHEBI:30616"/>
        <dbReference type="ChEBI" id="CHEBI:43474"/>
        <dbReference type="ChEBI" id="CHEBI:456216"/>
        <dbReference type="EC" id="5.6.2.3"/>
    </reaction>
</comment>
<evidence type="ECO:0000256" key="6">
    <source>
        <dbReference type="ARBA" id="ARBA00022806"/>
    </source>
</evidence>
<evidence type="ECO:0000256" key="8">
    <source>
        <dbReference type="ARBA" id="ARBA00023125"/>
    </source>
</evidence>
<dbReference type="GO" id="GO:0006269">
    <property type="term" value="P:DNA replication, synthesis of primer"/>
    <property type="evidence" value="ECO:0007669"/>
    <property type="project" value="UniProtKB-UniRule"/>
</dbReference>
<evidence type="ECO:0000256" key="1">
    <source>
        <dbReference type="ARBA" id="ARBA00008428"/>
    </source>
</evidence>
<dbReference type="InterPro" id="IPR007694">
    <property type="entry name" value="DNA_helicase_DnaB-like_C"/>
</dbReference>
<dbReference type="SMART" id="SM00382">
    <property type="entry name" value="AAA"/>
    <property type="match status" value="1"/>
</dbReference>
<keyword evidence="5 12" id="KW-0378">Hydrolase</keyword>
<dbReference type="AlphaFoldDB" id="A0A9D1KR90"/>
<protein>
    <recommendedName>
        <fullName evidence="11 12">Replicative DNA helicase</fullName>
        <ecNumber evidence="11 12">5.6.2.3</ecNumber>
    </recommendedName>
</protein>
<sequence>MPHSQEAEQAVIGGILANAPACVGDAIEILKPTDFYYMQHALIFGVVVDLFNENSAIDFVTVGNRLSREDKLEGAGGVEYLRNAASSVPTTRNVVYYANIVKEKSMLRKLISFSGQVNDMAYNGEQEATELISEAETLLFKMASDSEQNDIVPISDILYTSYQQLVEDSQNSGGLTGLDTGFDELNKRTGGFHGGELILIAGRPGMGKSSFAVNIAEHVSIVNKKATAIFNLEMPREQIVNRILCSQALVDSNRIRTGQMEPDDWRKIGEVVNKVELAPMYIDDTPNIKITEIRAKCRRLKHTKGLALVVIDYLQLMEAGGRYDSRQQEVTAISRSLKILSKELNVPVIALSQLSRANESRKDKRPQLSDLRESGAIEQDADMVMFLYRDEYYDEDSKDKNIAECIVAKNRSGETGKFKLGWRGAYTKFSNLEYREEDGAQPGREEE</sequence>
<evidence type="ECO:0000259" key="13">
    <source>
        <dbReference type="PROSITE" id="PS51199"/>
    </source>
</evidence>
<comment type="function">
    <text evidence="12">The main replicative DNA helicase, it participates in initiation and elongation during chromosome replication. Travels ahead of the DNA replisome, separating dsDNA into templates for DNA synthesis. A processive ATP-dependent 5'-3' DNA helicase it has DNA-dependent ATPase activity.</text>
</comment>
<dbReference type="FunFam" id="3.40.50.300:FF:000076">
    <property type="entry name" value="Replicative DNA helicase"/>
    <property type="match status" value="1"/>
</dbReference>